<dbReference type="GeneID" id="94194528"/>
<reference evidence="2 3" key="1">
    <citation type="submission" date="2021-06" db="EMBL/GenBank/DDBJ databases">
        <title>Genome sequence of Babesia caballi.</title>
        <authorList>
            <person name="Yamagishi J."/>
            <person name="Kidaka T."/>
            <person name="Ochi A."/>
        </authorList>
    </citation>
    <scope>NUCLEOTIDE SEQUENCE [LARGE SCALE GENOMIC DNA]</scope>
    <source>
        <strain evidence="2">USDA-D6B2</strain>
    </source>
</reference>
<dbReference type="EMBL" id="BPLF01000002">
    <property type="protein sequence ID" value="GIX63047.1"/>
    <property type="molecule type" value="Genomic_DNA"/>
</dbReference>
<feature type="region of interest" description="Disordered" evidence="1">
    <location>
        <begin position="54"/>
        <end position="76"/>
    </location>
</feature>
<proteinExistence type="predicted"/>
<accession>A0AAV4LTH3</accession>
<sequence>MYPHGAFAVVRQQRAGHLDYLPVQALQRDHPGHYCVAANHVQRAAAEVEVLEAEPELHQGRGEEAAEEGGHVGDSGVGEGELRRLYVLFNHRKRLDYNVVVDVGAGRGVPVRGVPELGEAATGHQTAALPALSGSLPAFGFFLSIGRDCWWRRGLLQSGTTYEGAVHADDAAYRAVAQLPGMLDHRFGSLRRYGAASRLQVSFELGTRVLWV</sequence>
<comment type="caution">
    <text evidence="2">The sequence shown here is derived from an EMBL/GenBank/DDBJ whole genome shotgun (WGS) entry which is preliminary data.</text>
</comment>
<evidence type="ECO:0000256" key="1">
    <source>
        <dbReference type="SAM" id="MobiDB-lite"/>
    </source>
</evidence>
<keyword evidence="3" id="KW-1185">Reference proteome</keyword>
<gene>
    <name evidence="2" type="ORF">BcabD6B2_24820</name>
</gene>
<organism evidence="2 3">
    <name type="scientific">Babesia caballi</name>
    <dbReference type="NCBI Taxonomy" id="5871"/>
    <lineage>
        <taxon>Eukaryota</taxon>
        <taxon>Sar</taxon>
        <taxon>Alveolata</taxon>
        <taxon>Apicomplexa</taxon>
        <taxon>Aconoidasida</taxon>
        <taxon>Piroplasmida</taxon>
        <taxon>Babesiidae</taxon>
        <taxon>Babesia</taxon>
    </lineage>
</organism>
<dbReference type="AlphaFoldDB" id="A0AAV4LTH3"/>
<name>A0AAV4LTH3_BABCB</name>
<dbReference type="Proteomes" id="UP001497744">
    <property type="component" value="Unassembled WGS sequence"/>
</dbReference>
<dbReference type="RefSeq" id="XP_067715116.1">
    <property type="nucleotide sequence ID" value="XM_067859015.1"/>
</dbReference>
<evidence type="ECO:0000313" key="3">
    <source>
        <dbReference type="Proteomes" id="UP001497744"/>
    </source>
</evidence>
<evidence type="ECO:0000313" key="2">
    <source>
        <dbReference type="EMBL" id="GIX63047.1"/>
    </source>
</evidence>
<feature type="compositionally biased region" description="Basic and acidic residues" evidence="1">
    <location>
        <begin position="55"/>
        <end position="71"/>
    </location>
</feature>
<protein>
    <submittedName>
        <fullName evidence="2">Polyketide cyclase / dehydrase and lipid transport</fullName>
    </submittedName>
</protein>